<proteinExistence type="inferred from homology"/>
<dbReference type="InterPro" id="IPR036915">
    <property type="entry name" value="Cyclin-like_sf"/>
</dbReference>
<keyword evidence="5" id="KW-0498">Mitosis</keyword>
<dbReference type="PANTHER" id="PTHR10177">
    <property type="entry name" value="CYCLINS"/>
    <property type="match status" value="1"/>
</dbReference>
<comment type="subunit">
    <text evidence="3">Interacts with the CDC2 protein kinase to form a serine/threonine kinase holoenzyme complex also known as maturation promoting factor (MPF). The cyclin subunit imparts substrate specificity to the complex.</text>
</comment>
<dbReference type="CDD" id="cd20511">
    <property type="entry name" value="CYCLIN_AtCycB-like_rpt2"/>
    <property type="match status" value="1"/>
</dbReference>
<evidence type="ECO:0000256" key="8">
    <source>
        <dbReference type="ARBA" id="ARBA00032263"/>
    </source>
</evidence>
<feature type="compositionally biased region" description="Basic and acidic residues" evidence="10">
    <location>
        <begin position="132"/>
        <end position="147"/>
    </location>
</feature>
<evidence type="ECO:0000256" key="9">
    <source>
        <dbReference type="RuleBase" id="RU000383"/>
    </source>
</evidence>
<accession>A0AAV8TVV2</accession>
<feature type="domain" description="Cyclin-like" evidence="11">
    <location>
        <begin position="230"/>
        <end position="314"/>
    </location>
</feature>
<dbReference type="InterPro" id="IPR039361">
    <property type="entry name" value="Cyclin"/>
</dbReference>
<evidence type="ECO:0000256" key="6">
    <source>
        <dbReference type="ARBA" id="ARBA00023127"/>
    </source>
</evidence>
<dbReference type="GO" id="GO:0051301">
    <property type="term" value="P:cell division"/>
    <property type="evidence" value="ECO:0007669"/>
    <property type="project" value="UniProtKB-KW"/>
</dbReference>
<keyword evidence="4" id="KW-0132">Cell division</keyword>
<dbReference type="GO" id="GO:0044772">
    <property type="term" value="P:mitotic cell cycle phase transition"/>
    <property type="evidence" value="ECO:0007669"/>
    <property type="project" value="InterPro"/>
</dbReference>
<gene>
    <name evidence="13" type="ORF">K2173_014925</name>
</gene>
<dbReference type="InterPro" id="IPR013763">
    <property type="entry name" value="Cyclin-like_dom"/>
</dbReference>
<dbReference type="FunFam" id="1.10.472.10:FF:000032">
    <property type="entry name" value="G2/mitotic-specific cyclin-1"/>
    <property type="match status" value="1"/>
</dbReference>
<feature type="region of interest" description="Disordered" evidence="10">
    <location>
        <begin position="125"/>
        <end position="152"/>
    </location>
</feature>
<dbReference type="InterPro" id="IPR048258">
    <property type="entry name" value="Cyclins_cyclin-box"/>
</dbReference>
<dbReference type="AlphaFoldDB" id="A0AAV8TVV2"/>
<evidence type="ECO:0000256" key="7">
    <source>
        <dbReference type="ARBA" id="ARBA00023306"/>
    </source>
</evidence>
<dbReference type="GO" id="GO:0016538">
    <property type="term" value="F:cyclin-dependent protein serine/threonine kinase regulator activity"/>
    <property type="evidence" value="ECO:0007669"/>
    <property type="project" value="InterPro"/>
</dbReference>
<evidence type="ECO:0000256" key="2">
    <source>
        <dbReference type="ARBA" id="ARBA00006955"/>
    </source>
</evidence>
<dbReference type="SUPFAM" id="SSF47954">
    <property type="entry name" value="Cyclin-like"/>
    <property type="match status" value="2"/>
</dbReference>
<comment type="similarity">
    <text evidence="2">Belongs to the cyclin family. Cyclin AB subfamily.</text>
</comment>
<dbReference type="CDD" id="cd20567">
    <property type="entry name" value="CYCLIN_AtCycB-like_rpt1"/>
    <property type="match status" value="1"/>
</dbReference>
<dbReference type="Pfam" id="PF02984">
    <property type="entry name" value="Cyclin_C"/>
    <property type="match status" value="1"/>
</dbReference>
<evidence type="ECO:0000256" key="3">
    <source>
        <dbReference type="ARBA" id="ARBA00011177"/>
    </source>
</evidence>
<evidence type="ECO:0000313" key="13">
    <source>
        <dbReference type="EMBL" id="KAJ8770315.1"/>
    </source>
</evidence>
<dbReference type="SMART" id="SM00385">
    <property type="entry name" value="CYCLIN"/>
    <property type="match status" value="2"/>
</dbReference>
<evidence type="ECO:0000256" key="5">
    <source>
        <dbReference type="ARBA" id="ARBA00022776"/>
    </source>
</evidence>
<dbReference type="InterPro" id="IPR006671">
    <property type="entry name" value="Cyclin_N"/>
</dbReference>
<dbReference type="Gene3D" id="1.10.472.10">
    <property type="entry name" value="Cyclin-like"/>
    <property type="match status" value="2"/>
</dbReference>
<evidence type="ECO:0000259" key="11">
    <source>
        <dbReference type="SMART" id="SM00385"/>
    </source>
</evidence>
<protein>
    <recommendedName>
        <fullName evidence="8">B-like cyclin</fullName>
    </recommendedName>
</protein>
<dbReference type="PIRSF" id="PIRSF001771">
    <property type="entry name" value="Cyclin_A_B_D_E"/>
    <property type="match status" value="1"/>
</dbReference>
<sequence>MASRPVVPQQARGDADVGFNNKQQKKNVAAVEGRSRRALGDIGNHSWRLGAVDAKKDQAQISRPLTRSLRAQLLANAEVAVVAENNKKQVRANVDGAEVGKKPVVAKANKNKKVTVKPKPEEVIEISPDSVEQERHEKKKKEGEASTRKKAQTLSSVLTARSKAACGLGNKLKKEIIDIDAADAKNDLAGVEYVEDIYKFYKLVENESRPRDYMSSQPEINEKMRAILVDWLIDVHQKFELSQETLFLTVNIIDRFLSQSTVPRRELQLLGMSATLIASKYEEIWAPEVNDLVCISDRAYSHEQILIMEKTILGKLEWTLTVPTYYVFLARFIKASIPDVKFENTVYFLAELGVMHYETITFCPSMVAASAVYAARCILSKTPLWTDTLEHHCGYSESQLKDCAGLLAFYHSKAAENKLQTVLKRYSSPLKGAVALLPPAKCLLSGVVNFNVN</sequence>
<dbReference type="InterPro" id="IPR046965">
    <property type="entry name" value="Cyclin_A/B-like"/>
</dbReference>
<feature type="region of interest" description="Disordered" evidence="10">
    <location>
        <begin position="1"/>
        <end position="32"/>
    </location>
</feature>
<dbReference type="GO" id="GO:0010332">
    <property type="term" value="P:response to gamma radiation"/>
    <property type="evidence" value="ECO:0007669"/>
    <property type="project" value="UniProtKB-ARBA"/>
</dbReference>
<dbReference type="Pfam" id="PF00134">
    <property type="entry name" value="Cyclin_N"/>
    <property type="match status" value="1"/>
</dbReference>
<evidence type="ECO:0000256" key="1">
    <source>
        <dbReference type="ARBA" id="ARBA00003222"/>
    </source>
</evidence>
<evidence type="ECO:0000313" key="14">
    <source>
        <dbReference type="Proteomes" id="UP001159364"/>
    </source>
</evidence>
<keyword evidence="6 9" id="KW-0195">Cyclin</keyword>
<dbReference type="Proteomes" id="UP001159364">
    <property type="component" value="Linkage Group LG03"/>
</dbReference>
<evidence type="ECO:0000256" key="10">
    <source>
        <dbReference type="SAM" id="MobiDB-lite"/>
    </source>
</evidence>
<evidence type="ECO:0000256" key="4">
    <source>
        <dbReference type="ARBA" id="ARBA00022618"/>
    </source>
</evidence>
<comment type="function">
    <text evidence="1">Essential for the control of the cell cycle at the G2/M (mitosis) transition.</text>
</comment>
<organism evidence="13 14">
    <name type="scientific">Erythroxylum novogranatense</name>
    <dbReference type="NCBI Taxonomy" id="1862640"/>
    <lineage>
        <taxon>Eukaryota</taxon>
        <taxon>Viridiplantae</taxon>
        <taxon>Streptophyta</taxon>
        <taxon>Embryophyta</taxon>
        <taxon>Tracheophyta</taxon>
        <taxon>Spermatophyta</taxon>
        <taxon>Magnoliopsida</taxon>
        <taxon>eudicotyledons</taxon>
        <taxon>Gunneridae</taxon>
        <taxon>Pentapetalae</taxon>
        <taxon>rosids</taxon>
        <taxon>fabids</taxon>
        <taxon>Malpighiales</taxon>
        <taxon>Erythroxylaceae</taxon>
        <taxon>Erythroxylum</taxon>
    </lineage>
</organism>
<keyword evidence="14" id="KW-1185">Reference proteome</keyword>
<dbReference type="EMBL" id="JAIWQS010000003">
    <property type="protein sequence ID" value="KAJ8770315.1"/>
    <property type="molecule type" value="Genomic_DNA"/>
</dbReference>
<name>A0AAV8TVV2_9ROSI</name>
<evidence type="ECO:0000259" key="12">
    <source>
        <dbReference type="SMART" id="SM01332"/>
    </source>
</evidence>
<dbReference type="PROSITE" id="PS00292">
    <property type="entry name" value="CYCLINS"/>
    <property type="match status" value="1"/>
</dbReference>
<feature type="domain" description="Cyclin C-terminal" evidence="12">
    <location>
        <begin position="323"/>
        <end position="440"/>
    </location>
</feature>
<dbReference type="InterPro" id="IPR004367">
    <property type="entry name" value="Cyclin_C-dom"/>
</dbReference>
<dbReference type="SMART" id="SM01332">
    <property type="entry name" value="Cyclin_C"/>
    <property type="match status" value="1"/>
</dbReference>
<comment type="caution">
    <text evidence="13">The sequence shown here is derived from an EMBL/GenBank/DDBJ whole genome shotgun (WGS) entry which is preliminary data.</text>
</comment>
<keyword evidence="7" id="KW-0131">Cell cycle</keyword>
<reference evidence="13 14" key="1">
    <citation type="submission" date="2021-09" db="EMBL/GenBank/DDBJ databases">
        <title>Genomic insights and catalytic innovation underlie evolution of tropane alkaloids biosynthesis.</title>
        <authorList>
            <person name="Wang Y.-J."/>
            <person name="Tian T."/>
            <person name="Huang J.-P."/>
            <person name="Huang S.-X."/>
        </authorList>
    </citation>
    <scope>NUCLEOTIDE SEQUENCE [LARGE SCALE GENOMIC DNA]</scope>
    <source>
        <strain evidence="13">KIB-2018</strain>
        <tissue evidence="13">Leaf</tissue>
    </source>
</reference>
<feature type="domain" description="Cyclin-like" evidence="11">
    <location>
        <begin position="327"/>
        <end position="409"/>
    </location>
</feature>